<keyword evidence="5 6" id="KW-0676">Redox-active center</keyword>
<feature type="domain" description="Glutaredoxin" evidence="7">
    <location>
        <begin position="4"/>
        <end position="63"/>
    </location>
</feature>
<dbReference type="InterPro" id="IPR011900">
    <property type="entry name" value="GRX_bact"/>
</dbReference>
<evidence type="ECO:0000256" key="2">
    <source>
        <dbReference type="ARBA" id="ARBA00022448"/>
    </source>
</evidence>
<dbReference type="AlphaFoldDB" id="A0A1G9DJX9"/>
<accession>A0A1G9DJX9</accession>
<proteinExistence type="inferred from homology"/>
<evidence type="ECO:0000313" key="8">
    <source>
        <dbReference type="EMBL" id="SDK64146.1"/>
    </source>
</evidence>
<evidence type="ECO:0000256" key="4">
    <source>
        <dbReference type="ARBA" id="ARBA00023157"/>
    </source>
</evidence>
<dbReference type="STRING" id="658219.SAMN05216212_2837"/>
<dbReference type="Proteomes" id="UP000199305">
    <property type="component" value="Unassembled WGS sequence"/>
</dbReference>
<evidence type="ECO:0000256" key="3">
    <source>
        <dbReference type="ARBA" id="ARBA00022982"/>
    </source>
</evidence>
<comment type="function">
    <text evidence="6">Has a glutathione-disulfide oxidoreductase activity in the presence of NADPH and glutathione reductase. Reduces low molecular weight disulfides and proteins.</text>
</comment>
<dbReference type="GO" id="GO:0015038">
    <property type="term" value="F:glutathione disulfide oxidoreductase activity"/>
    <property type="evidence" value="ECO:0007669"/>
    <property type="project" value="UniProtKB-UniRule"/>
</dbReference>
<dbReference type="CDD" id="cd03418">
    <property type="entry name" value="GRX_GRXb_1_3_like"/>
    <property type="match status" value="1"/>
</dbReference>
<dbReference type="NCBIfam" id="TIGR02181">
    <property type="entry name" value="GRX_bact"/>
    <property type="match status" value="1"/>
</dbReference>
<gene>
    <name evidence="8" type="ORF">SAMN05216212_2837</name>
</gene>
<dbReference type="RefSeq" id="WP_091515938.1">
    <property type="nucleotide sequence ID" value="NZ_FNFH01000006.1"/>
</dbReference>
<name>A0A1G9DJX9_9GAMM</name>
<evidence type="ECO:0000256" key="6">
    <source>
        <dbReference type="RuleBase" id="RU364065"/>
    </source>
</evidence>
<dbReference type="Gene3D" id="3.40.30.10">
    <property type="entry name" value="Glutaredoxin"/>
    <property type="match status" value="1"/>
</dbReference>
<keyword evidence="3 6" id="KW-0249">Electron transport</keyword>
<evidence type="ECO:0000256" key="1">
    <source>
        <dbReference type="ARBA" id="ARBA00007787"/>
    </source>
</evidence>
<dbReference type="EMBL" id="FNFH01000006">
    <property type="protein sequence ID" value="SDK64146.1"/>
    <property type="molecule type" value="Genomic_DNA"/>
</dbReference>
<dbReference type="PROSITE" id="PS00195">
    <property type="entry name" value="GLUTAREDOXIN_1"/>
    <property type="match status" value="1"/>
</dbReference>
<dbReference type="PROSITE" id="PS51354">
    <property type="entry name" value="GLUTAREDOXIN_2"/>
    <property type="match status" value="1"/>
</dbReference>
<protein>
    <recommendedName>
        <fullName evidence="6">Glutaredoxin</fullName>
    </recommendedName>
</protein>
<evidence type="ECO:0000259" key="7">
    <source>
        <dbReference type="Pfam" id="PF00462"/>
    </source>
</evidence>
<keyword evidence="4" id="KW-1015">Disulfide bond</keyword>
<dbReference type="GO" id="GO:0034599">
    <property type="term" value="P:cellular response to oxidative stress"/>
    <property type="evidence" value="ECO:0007669"/>
    <property type="project" value="TreeGrafter"/>
</dbReference>
<dbReference type="SUPFAM" id="SSF52833">
    <property type="entry name" value="Thioredoxin-like"/>
    <property type="match status" value="1"/>
</dbReference>
<evidence type="ECO:0000313" key="9">
    <source>
        <dbReference type="Proteomes" id="UP000199305"/>
    </source>
</evidence>
<dbReference type="PANTHER" id="PTHR45694">
    <property type="entry name" value="GLUTAREDOXIN 2"/>
    <property type="match status" value="1"/>
</dbReference>
<sequence>MQEVTIYTTRFCPFCVRAKYLLDRKQVRYREIPVDGNPQRRAEMTARAGARTVPQIWVGDHHVGGCDELMAAERSGELDRLLQG</sequence>
<keyword evidence="2 6" id="KW-0813">Transport</keyword>
<dbReference type="OrthoDB" id="9814618at2"/>
<keyword evidence="6" id="KW-0963">Cytoplasm</keyword>
<evidence type="ECO:0000256" key="5">
    <source>
        <dbReference type="ARBA" id="ARBA00023284"/>
    </source>
</evidence>
<dbReference type="PRINTS" id="PR00160">
    <property type="entry name" value="GLUTAREDOXIN"/>
</dbReference>
<dbReference type="GO" id="GO:0045454">
    <property type="term" value="P:cell redox homeostasis"/>
    <property type="evidence" value="ECO:0007669"/>
    <property type="project" value="InterPro"/>
</dbReference>
<keyword evidence="9" id="KW-1185">Reference proteome</keyword>
<dbReference type="InterPro" id="IPR014025">
    <property type="entry name" value="Glutaredoxin_subgr"/>
</dbReference>
<dbReference type="Pfam" id="PF00462">
    <property type="entry name" value="Glutaredoxin"/>
    <property type="match status" value="1"/>
</dbReference>
<dbReference type="InterPro" id="IPR036249">
    <property type="entry name" value="Thioredoxin-like_sf"/>
</dbReference>
<dbReference type="InterPro" id="IPR011767">
    <property type="entry name" value="GLR_AS"/>
</dbReference>
<organism evidence="8 9">
    <name type="scientific">Microbulbifer yueqingensis</name>
    <dbReference type="NCBI Taxonomy" id="658219"/>
    <lineage>
        <taxon>Bacteria</taxon>
        <taxon>Pseudomonadati</taxon>
        <taxon>Pseudomonadota</taxon>
        <taxon>Gammaproteobacteria</taxon>
        <taxon>Cellvibrionales</taxon>
        <taxon>Microbulbiferaceae</taxon>
        <taxon>Microbulbifer</taxon>
    </lineage>
</organism>
<comment type="similarity">
    <text evidence="1 6">Belongs to the glutaredoxin family.</text>
</comment>
<dbReference type="PANTHER" id="PTHR45694:SF18">
    <property type="entry name" value="GLUTAREDOXIN-1-RELATED"/>
    <property type="match status" value="1"/>
</dbReference>
<dbReference type="GO" id="GO:0005737">
    <property type="term" value="C:cytoplasm"/>
    <property type="evidence" value="ECO:0007669"/>
    <property type="project" value="TreeGrafter"/>
</dbReference>
<dbReference type="InterPro" id="IPR002109">
    <property type="entry name" value="Glutaredoxin"/>
</dbReference>
<reference evidence="9" key="1">
    <citation type="submission" date="2016-10" db="EMBL/GenBank/DDBJ databases">
        <authorList>
            <person name="Varghese N."/>
            <person name="Submissions S."/>
        </authorList>
    </citation>
    <scope>NUCLEOTIDE SEQUENCE [LARGE SCALE GENOMIC DNA]</scope>
    <source>
        <strain evidence="9">CGMCC 1.10658</strain>
    </source>
</reference>